<reference evidence="2 3" key="1">
    <citation type="submission" date="2021-03" db="EMBL/GenBank/DDBJ databases">
        <title>Whole genome shotgun sequence of Actinoplanes toevensis NBRC 105298.</title>
        <authorList>
            <person name="Komaki H."/>
            <person name="Tamura T."/>
        </authorList>
    </citation>
    <scope>NUCLEOTIDE SEQUENCE [LARGE SCALE GENOMIC DNA]</scope>
    <source>
        <strain evidence="2 3">NBRC 105298</strain>
    </source>
</reference>
<dbReference type="Proteomes" id="UP000677082">
    <property type="component" value="Unassembled WGS sequence"/>
</dbReference>
<evidence type="ECO:0000313" key="3">
    <source>
        <dbReference type="Proteomes" id="UP000677082"/>
    </source>
</evidence>
<dbReference type="AlphaFoldDB" id="A0A919W4H1"/>
<protein>
    <submittedName>
        <fullName evidence="2">Uncharacterized protein</fullName>
    </submittedName>
</protein>
<dbReference type="EMBL" id="BOQN01000073">
    <property type="protein sequence ID" value="GIM94024.1"/>
    <property type="molecule type" value="Genomic_DNA"/>
</dbReference>
<keyword evidence="1" id="KW-0472">Membrane</keyword>
<comment type="caution">
    <text evidence="2">The sequence shown here is derived from an EMBL/GenBank/DDBJ whole genome shotgun (WGS) entry which is preliminary data.</text>
</comment>
<keyword evidence="1" id="KW-1133">Transmembrane helix</keyword>
<sequence length="352" mass="38396">MTDERLDRLIRDADPYRPEVIGRLDGAGQTLIEEIMSEPIAHRSLRRRLVTAVAAAAVLITALGVSVALRNHPGGPDRQQALPVTSSPAVAPDSEAYSQLVLRAAEQNPRLLIGEAGWKATTVYGFTEDTGTIAFSKGGLQLEFNWYPADQYDGYYEDRLNVSKPEAATVAGQPGNRFKYSDSDWAIMVKPKDNTFVELRTGGNWTRARFDEVVATIVRADVPTWLAALPPEIVTPGKADEAADKLLVGIPLPPKFDKAALAGLGVNDPYQFSAGVTSAVGCGWIEEYLRAKKIGDQIAMKKATDALRSSHNWKALKDMTEEGDWAEAFWELADKVVAGKVPAGYKDWIGCH</sequence>
<organism evidence="2 3">
    <name type="scientific">Paractinoplanes toevensis</name>
    <dbReference type="NCBI Taxonomy" id="571911"/>
    <lineage>
        <taxon>Bacteria</taxon>
        <taxon>Bacillati</taxon>
        <taxon>Actinomycetota</taxon>
        <taxon>Actinomycetes</taxon>
        <taxon>Micromonosporales</taxon>
        <taxon>Micromonosporaceae</taxon>
        <taxon>Paractinoplanes</taxon>
    </lineage>
</organism>
<evidence type="ECO:0000313" key="2">
    <source>
        <dbReference type="EMBL" id="GIM94024.1"/>
    </source>
</evidence>
<accession>A0A919W4H1</accession>
<evidence type="ECO:0000256" key="1">
    <source>
        <dbReference type="SAM" id="Phobius"/>
    </source>
</evidence>
<gene>
    <name evidence="2" type="ORF">Ato02nite_058170</name>
</gene>
<proteinExistence type="predicted"/>
<dbReference type="RefSeq" id="WP_213009819.1">
    <property type="nucleotide sequence ID" value="NZ_BOQN01000073.1"/>
</dbReference>
<name>A0A919W4H1_9ACTN</name>
<keyword evidence="3" id="KW-1185">Reference proteome</keyword>
<keyword evidence="1" id="KW-0812">Transmembrane</keyword>
<feature type="transmembrane region" description="Helical" evidence="1">
    <location>
        <begin position="49"/>
        <end position="69"/>
    </location>
</feature>